<proteinExistence type="predicted"/>
<keyword evidence="5" id="KW-1185">Reference proteome</keyword>
<evidence type="ECO:0000256" key="1">
    <source>
        <dbReference type="SAM" id="Phobius"/>
    </source>
</evidence>
<reference evidence="5" key="1">
    <citation type="submission" date="2016-10" db="EMBL/GenBank/DDBJ databases">
        <authorList>
            <person name="Varghese N."/>
            <person name="Submissions S."/>
        </authorList>
    </citation>
    <scope>NUCLEOTIDE SEQUENCE [LARGE SCALE GENOMIC DNA]</scope>
    <source>
        <strain evidence="5">DSM 26894</strain>
    </source>
</reference>
<dbReference type="OrthoDB" id="9813718at2"/>
<dbReference type="PANTHER" id="PTHR39084:SF1">
    <property type="entry name" value="DUF4010 DOMAIN-CONTAINING PROTEIN"/>
    <property type="match status" value="1"/>
</dbReference>
<feature type="transmembrane region" description="Helical" evidence="1">
    <location>
        <begin position="38"/>
        <end position="57"/>
    </location>
</feature>
<dbReference type="InterPro" id="IPR025105">
    <property type="entry name" value="DUF4010"/>
</dbReference>
<keyword evidence="1" id="KW-1133">Transmembrane helix</keyword>
<dbReference type="Pfam" id="PF02308">
    <property type="entry name" value="MgtC"/>
    <property type="match status" value="1"/>
</dbReference>
<feature type="transmembrane region" description="Helical" evidence="1">
    <location>
        <begin position="145"/>
        <end position="163"/>
    </location>
</feature>
<feature type="transmembrane region" description="Helical" evidence="1">
    <location>
        <begin position="340"/>
        <end position="363"/>
    </location>
</feature>
<feature type="transmembrane region" description="Helical" evidence="1">
    <location>
        <begin position="203"/>
        <end position="225"/>
    </location>
</feature>
<organism evidence="4 5">
    <name type="scientific">Alloyangia pacifica</name>
    <dbReference type="NCBI Taxonomy" id="311180"/>
    <lineage>
        <taxon>Bacteria</taxon>
        <taxon>Pseudomonadati</taxon>
        <taxon>Pseudomonadota</taxon>
        <taxon>Alphaproteobacteria</taxon>
        <taxon>Rhodobacterales</taxon>
        <taxon>Roseobacteraceae</taxon>
        <taxon>Alloyangia</taxon>
    </lineage>
</organism>
<feature type="transmembrane region" description="Helical" evidence="1">
    <location>
        <begin position="268"/>
        <end position="291"/>
    </location>
</feature>
<dbReference type="AlphaFoldDB" id="A0A1I6QFN5"/>
<dbReference type="Pfam" id="PF13194">
    <property type="entry name" value="DUF4010"/>
    <property type="match status" value="1"/>
</dbReference>
<name>A0A1I6QFN5_9RHOB</name>
<dbReference type="EMBL" id="FOZW01000002">
    <property type="protein sequence ID" value="SFS51100.1"/>
    <property type="molecule type" value="Genomic_DNA"/>
</dbReference>
<dbReference type="PANTHER" id="PTHR39084">
    <property type="entry name" value="MEMBRANE PROTEIN-RELATED"/>
    <property type="match status" value="1"/>
</dbReference>
<evidence type="ECO:0000313" key="4">
    <source>
        <dbReference type="EMBL" id="SFS51100.1"/>
    </source>
</evidence>
<keyword evidence="1" id="KW-0812">Transmembrane</keyword>
<dbReference type="RefSeq" id="WP_092419038.1">
    <property type="nucleotide sequence ID" value="NZ_FNCL01000001.1"/>
</dbReference>
<feature type="domain" description="DUF4010" evidence="3">
    <location>
        <begin position="183"/>
        <end position="395"/>
    </location>
</feature>
<evidence type="ECO:0000259" key="2">
    <source>
        <dbReference type="Pfam" id="PF02308"/>
    </source>
</evidence>
<feature type="transmembrane region" description="Helical" evidence="1">
    <location>
        <begin position="90"/>
        <end position="110"/>
    </location>
</feature>
<dbReference type="Proteomes" id="UP000199392">
    <property type="component" value="Unassembled WGS sequence"/>
</dbReference>
<accession>A0A1I6QFN5</accession>
<dbReference type="InterPro" id="IPR049177">
    <property type="entry name" value="MgtC_SapB_SrpB_YhiD_N"/>
</dbReference>
<feature type="transmembrane region" description="Helical" evidence="1">
    <location>
        <begin position="311"/>
        <end position="328"/>
    </location>
</feature>
<protein>
    <submittedName>
        <fullName evidence="4">Uncharacterized membrane protein, DUF4010 family</fullName>
    </submittedName>
</protein>
<feature type="transmembrane region" description="Helical" evidence="1">
    <location>
        <begin position="6"/>
        <end position="26"/>
    </location>
</feature>
<feature type="transmembrane region" description="Helical" evidence="1">
    <location>
        <begin position="406"/>
        <end position="426"/>
    </location>
</feature>
<feature type="transmembrane region" description="Helical" evidence="1">
    <location>
        <begin position="237"/>
        <end position="256"/>
    </location>
</feature>
<gene>
    <name evidence="4" type="ORF">SAMN04488050_10235</name>
</gene>
<feature type="transmembrane region" description="Helical" evidence="1">
    <location>
        <begin position="63"/>
        <end position="83"/>
    </location>
</feature>
<feature type="domain" description="MgtC/SapB/SrpB/YhiD N-terminal" evidence="2">
    <location>
        <begin position="10"/>
        <end position="135"/>
    </location>
</feature>
<sequence length="429" mass="43211">MTDIDLLLRLGLALAIGLLVGLERGWHGRAEREGARVAGFRTFALVGLLGGVSGALVPVAGPSAIVAVLLTLSALFALGYWNTLRADGDVGLTTEIALVLVYVLGVSAVLGETAPTAAAGVICAFLLSMKSRLHGWIARMDAGELSALLKLALISVVGLPLMPDQGYGPGGVLNPYELWWAVVVVAGLSFLGYVAIRIGGASLGMLLTGLAGGLASSTSTTLALSRMVRSQPTLAPMAAAGIVVAGSMAFLRVLFLAAMFQPLLLRQLALPVGIMAGVGFLGAAGLALLAGRNGEEGKPDGVEGIGNPLELGTALGFGAVLAVVLLGVHYLRLWLGVEGVYAAAALSGVTDVDALTISVSRLVGTEFSAFHGSVAVVIAVSVNSAVKGAISLVAGNRRLGLRVLPVYAAAILCGAAALALSAQAGGTLP</sequence>
<evidence type="ECO:0000313" key="5">
    <source>
        <dbReference type="Proteomes" id="UP000199392"/>
    </source>
</evidence>
<keyword evidence="1" id="KW-0472">Membrane</keyword>
<feature type="transmembrane region" description="Helical" evidence="1">
    <location>
        <begin position="178"/>
        <end position="196"/>
    </location>
</feature>
<feature type="transmembrane region" description="Helical" evidence="1">
    <location>
        <begin position="369"/>
        <end position="394"/>
    </location>
</feature>
<evidence type="ECO:0000259" key="3">
    <source>
        <dbReference type="Pfam" id="PF13194"/>
    </source>
</evidence>